<feature type="domain" description="Peptidase C14 caspase" evidence="2">
    <location>
        <begin position="15"/>
        <end position="236"/>
    </location>
</feature>
<dbReference type="Pfam" id="PF00656">
    <property type="entry name" value="Peptidase_C14"/>
    <property type="match status" value="1"/>
</dbReference>
<comment type="caution">
    <text evidence="3">The sequence shown here is derived from an EMBL/GenBank/DDBJ whole genome shotgun (WGS) entry which is preliminary data.</text>
</comment>
<dbReference type="NCBIfam" id="NF047832">
    <property type="entry name" value="caspase_w_EACC1"/>
    <property type="match status" value="1"/>
</dbReference>
<accession>A0ABS2M0Y9</accession>
<dbReference type="SUPFAM" id="SSF52129">
    <property type="entry name" value="Caspase-like"/>
    <property type="match status" value="1"/>
</dbReference>
<reference evidence="3 4" key="1">
    <citation type="submission" date="2021-01" db="EMBL/GenBank/DDBJ databases">
        <title>Sequencing the genomes of 1000 actinobacteria strains.</title>
        <authorList>
            <person name="Klenk H.-P."/>
        </authorList>
    </citation>
    <scope>NUCLEOTIDE SEQUENCE [LARGE SCALE GENOMIC DNA]</scope>
    <source>
        <strain evidence="3 4">DSM 100204</strain>
    </source>
</reference>
<evidence type="ECO:0000313" key="4">
    <source>
        <dbReference type="Proteomes" id="UP000764837"/>
    </source>
</evidence>
<proteinExistence type="predicted"/>
<organism evidence="3 4">
    <name type="scientific">Micromonospora luteifusca</name>
    <dbReference type="NCBI Taxonomy" id="709860"/>
    <lineage>
        <taxon>Bacteria</taxon>
        <taxon>Bacillati</taxon>
        <taxon>Actinomycetota</taxon>
        <taxon>Actinomycetes</taxon>
        <taxon>Micromonosporales</taxon>
        <taxon>Micromonosporaceae</taxon>
        <taxon>Micromonospora</taxon>
    </lineage>
</organism>
<keyword evidence="4" id="KW-1185">Reference proteome</keyword>
<gene>
    <name evidence="3" type="ORF">JOD64_005308</name>
</gene>
<name>A0ABS2M0Y9_9ACTN</name>
<evidence type="ECO:0000313" key="3">
    <source>
        <dbReference type="EMBL" id="MBM7494086.1"/>
    </source>
</evidence>
<dbReference type="InterPro" id="IPR011600">
    <property type="entry name" value="Pept_C14_caspase"/>
</dbReference>
<feature type="region of interest" description="Disordered" evidence="1">
    <location>
        <begin position="255"/>
        <end position="276"/>
    </location>
</feature>
<protein>
    <recommendedName>
        <fullName evidence="2">Peptidase C14 caspase domain-containing protein</fullName>
    </recommendedName>
</protein>
<sequence length="711" mass="77557">MTRNSDNGIPDPERSAAVLIGGNSYPNLPPLPSARTSVTELKDVLTDPDIWGLPPSRCLVVPDPESAAEIIDPVAEAGALASDMLFVYFSGHGLLDSDHELHLAVSGTERERPFTALAYRYLRATILAAAARRTVVVLDCCYSGNVLGTMGDHDAVFAESARADEIRGVCVITASAEFQQALAPEDDRFTAFSGEFIRVLRHGDPGPRPVLDLNSVYGLVRRGLTERGIRVVPQIRDRNAIGQLPFVPNLGYTGGPVTMPRTTGGKLTSSPSRARRPGRKIAARPFEFEQVRYIDPHLLVQAMGSNWNAALRLVWGADAAGFDRWLRDDVRDLDLPANFMQTGTPDERIARLLAHFAADVRPVFRGHSADATGLAKQCRSALDGDRGSAERLRELTSGLVTWFGEHACQSDHPACASDTGCLRLAQLPAATARAITAVAARLLTRQPSAHTPDHQTYSFAGTDLGRCPPLLRECLTAAALTGRPTGSTYHFARGAVVNWYEGDASLEKVTATPDARIVYDTAGMAIRLRARIFLGVLLDKADLWEDALRALPHQRHSPWWRSLASAPRSAKPLRRLVLDSFLLESAAVAKAEAEGPPPELRAGTPQWREVQRERRAEQERRTRERLERAARGNSWLYAPPAPRPSWGWIVVVVVILICLGSSCEENGGYPTSAGTTAPQSRPVPYTVRDLAEWAPDSSPEADRSSVTVIMR</sequence>
<dbReference type="Proteomes" id="UP000764837">
    <property type="component" value="Unassembled WGS sequence"/>
</dbReference>
<feature type="compositionally biased region" description="Basic and acidic residues" evidence="1">
    <location>
        <begin position="609"/>
        <end position="625"/>
    </location>
</feature>
<dbReference type="Gene3D" id="3.40.50.1460">
    <property type="match status" value="1"/>
</dbReference>
<evidence type="ECO:0000256" key="1">
    <source>
        <dbReference type="SAM" id="MobiDB-lite"/>
    </source>
</evidence>
<dbReference type="RefSeq" id="WP_204944718.1">
    <property type="nucleotide sequence ID" value="NZ_JAFBBP010000001.1"/>
</dbReference>
<dbReference type="InterPro" id="IPR029030">
    <property type="entry name" value="Caspase-like_dom_sf"/>
</dbReference>
<feature type="region of interest" description="Disordered" evidence="1">
    <location>
        <begin position="593"/>
        <end position="625"/>
    </location>
</feature>
<evidence type="ECO:0000259" key="2">
    <source>
        <dbReference type="Pfam" id="PF00656"/>
    </source>
</evidence>
<dbReference type="EMBL" id="JAFBBP010000001">
    <property type="protein sequence ID" value="MBM7494086.1"/>
    <property type="molecule type" value="Genomic_DNA"/>
</dbReference>